<dbReference type="GO" id="GO:0005829">
    <property type="term" value="C:cytosol"/>
    <property type="evidence" value="ECO:0007669"/>
    <property type="project" value="TreeGrafter"/>
</dbReference>
<evidence type="ECO:0000256" key="6">
    <source>
        <dbReference type="ARBA" id="ARBA00022776"/>
    </source>
</evidence>
<evidence type="ECO:0000313" key="11">
    <source>
        <dbReference type="EMBL" id="GIL85952.1"/>
    </source>
</evidence>
<evidence type="ECO:0000256" key="1">
    <source>
        <dbReference type="ARBA" id="ARBA00004186"/>
    </source>
</evidence>
<evidence type="ECO:0000256" key="4">
    <source>
        <dbReference type="ARBA" id="ARBA00022618"/>
    </source>
</evidence>
<keyword evidence="5" id="KW-0493">Microtubule</keyword>
<dbReference type="GO" id="GO:0051225">
    <property type="term" value="P:spindle assembly"/>
    <property type="evidence" value="ECO:0007669"/>
    <property type="project" value="InterPro"/>
</dbReference>
<keyword evidence="8" id="KW-0206">Cytoskeleton</keyword>
<evidence type="ECO:0000256" key="5">
    <source>
        <dbReference type="ARBA" id="ARBA00022701"/>
    </source>
</evidence>
<evidence type="ECO:0000256" key="8">
    <source>
        <dbReference type="ARBA" id="ARBA00023212"/>
    </source>
</evidence>
<evidence type="ECO:0000256" key="9">
    <source>
        <dbReference type="ARBA" id="ARBA00023306"/>
    </source>
</evidence>
<accession>A0A8J4CNS6</accession>
<dbReference type="OrthoDB" id="544939at2759"/>
<dbReference type="EMBL" id="BNCQ01000016">
    <property type="protein sequence ID" value="GIM04432.1"/>
    <property type="molecule type" value="Genomic_DNA"/>
</dbReference>
<organism evidence="11 13">
    <name type="scientific">Volvox reticuliferus</name>
    <dbReference type="NCBI Taxonomy" id="1737510"/>
    <lineage>
        <taxon>Eukaryota</taxon>
        <taxon>Viridiplantae</taxon>
        <taxon>Chlorophyta</taxon>
        <taxon>core chlorophytes</taxon>
        <taxon>Chlorophyceae</taxon>
        <taxon>CS clade</taxon>
        <taxon>Chlamydomonadales</taxon>
        <taxon>Volvocaceae</taxon>
        <taxon>Volvox</taxon>
    </lineage>
</organism>
<evidence type="ECO:0000256" key="10">
    <source>
        <dbReference type="SAM" id="Coils"/>
    </source>
</evidence>
<dbReference type="InterPro" id="IPR026243">
    <property type="entry name" value="HAUS1"/>
</dbReference>
<protein>
    <submittedName>
        <fullName evidence="11">Uncharacterized protein</fullName>
    </submittedName>
</protein>
<proteinExistence type="inferred from homology"/>
<reference evidence="11" key="1">
    <citation type="journal article" date="2021" name="Proc. Natl. Acad. Sci. U.S.A.">
        <title>Three genomes in the algal genus Volvox reveal the fate of a haploid sex-determining region after a transition to homothallism.</title>
        <authorList>
            <person name="Yamamoto K."/>
            <person name="Hamaji T."/>
            <person name="Kawai-Toyooka H."/>
            <person name="Matsuzaki R."/>
            <person name="Takahashi F."/>
            <person name="Nishimura Y."/>
            <person name="Kawachi M."/>
            <person name="Noguchi H."/>
            <person name="Minakuchi Y."/>
            <person name="Umen J.G."/>
            <person name="Toyoda A."/>
            <person name="Nozaki H."/>
        </authorList>
    </citation>
    <scope>NUCLEOTIDE SEQUENCE</scope>
    <source>
        <strain evidence="12">NIES-3785</strain>
        <strain evidence="11">NIES-3786</strain>
    </source>
</reference>
<dbReference type="Proteomes" id="UP000747110">
    <property type="component" value="Unassembled WGS sequence"/>
</dbReference>
<dbReference type="GO" id="GO:0005819">
    <property type="term" value="C:spindle"/>
    <property type="evidence" value="ECO:0007669"/>
    <property type="project" value="UniProtKB-SubCell"/>
</dbReference>
<evidence type="ECO:0000256" key="2">
    <source>
        <dbReference type="ARBA" id="ARBA00005479"/>
    </source>
</evidence>
<evidence type="ECO:0000313" key="13">
    <source>
        <dbReference type="Proteomes" id="UP000747110"/>
    </source>
</evidence>
<gene>
    <name evidence="11" type="ORF">Vretifemale_14473</name>
    <name evidence="12" type="ORF">Vretimale_9014</name>
</gene>
<evidence type="ECO:0000313" key="12">
    <source>
        <dbReference type="EMBL" id="GIM04432.1"/>
    </source>
</evidence>
<sequence>MDYLRKQQLLAEADAIRPGLGAELARFPIATSAELDQIQTLLEEHRQVTAGYATLQADYRRQTDEYRRQAALLEAKIAASGMAPLPPAGLAAARYLAAVASGLGLTTTADGAMVAAWVAQDAERLRQERVQSQREAIAAELRIQAQAASRQAAELTAALDAARRAQAISERGLDQMESEQRTLEQKATEYVKRIETARDKLMQLGYRPDLSHEALEALAAEVESLEHSLAEAEEALKVYDSIPPSASGLASMLERSQKELADVHAAMGSAFVHGSSAARLSGSVMGGRSSGAGSAAALNGGAAGFGFGGSGA</sequence>
<keyword evidence="9" id="KW-0131">Cell cycle</keyword>
<keyword evidence="13" id="KW-1185">Reference proteome</keyword>
<dbReference type="GO" id="GO:0005874">
    <property type="term" value="C:microtubule"/>
    <property type="evidence" value="ECO:0007669"/>
    <property type="project" value="UniProtKB-KW"/>
</dbReference>
<comment type="similarity">
    <text evidence="2">Belongs to the HAUS1 family.</text>
</comment>
<comment type="subcellular location">
    <subcellularLocation>
        <location evidence="1">Cytoplasm</location>
        <location evidence="1">Cytoskeleton</location>
        <location evidence="1">Spindle</location>
    </subcellularLocation>
</comment>
<keyword evidence="6" id="KW-0498">Mitosis</keyword>
<dbReference type="PANTHER" id="PTHR31570:SF1">
    <property type="entry name" value="HAUS AUGMIN-LIKE COMPLEX SUBUNIT 1"/>
    <property type="match status" value="1"/>
</dbReference>
<dbReference type="GO" id="GO:0070652">
    <property type="term" value="C:HAUS complex"/>
    <property type="evidence" value="ECO:0007669"/>
    <property type="project" value="InterPro"/>
</dbReference>
<evidence type="ECO:0000256" key="3">
    <source>
        <dbReference type="ARBA" id="ARBA00022490"/>
    </source>
</evidence>
<dbReference type="Pfam" id="PF25762">
    <property type="entry name" value="HAUS1"/>
    <property type="match status" value="1"/>
</dbReference>
<evidence type="ECO:0000256" key="7">
    <source>
        <dbReference type="ARBA" id="ARBA00023054"/>
    </source>
</evidence>
<keyword evidence="7 10" id="KW-0175">Coiled coil</keyword>
<dbReference type="Proteomes" id="UP000722791">
    <property type="component" value="Unassembled WGS sequence"/>
</dbReference>
<feature type="coiled-coil region" evidence="10">
    <location>
        <begin position="122"/>
        <end position="242"/>
    </location>
</feature>
<dbReference type="GO" id="GO:0051301">
    <property type="term" value="P:cell division"/>
    <property type="evidence" value="ECO:0007669"/>
    <property type="project" value="UniProtKB-KW"/>
</dbReference>
<dbReference type="PANTHER" id="PTHR31570">
    <property type="entry name" value="HAUS AUGMIN-LIKE COMPLEX SUBUNIT 1"/>
    <property type="match status" value="1"/>
</dbReference>
<keyword evidence="4" id="KW-0132">Cell division</keyword>
<comment type="caution">
    <text evidence="11">The sequence shown here is derived from an EMBL/GenBank/DDBJ whole genome shotgun (WGS) entry which is preliminary data.</text>
</comment>
<name>A0A8J4CNS6_9CHLO</name>
<dbReference type="AlphaFoldDB" id="A0A8J4CNS6"/>
<keyword evidence="3" id="KW-0963">Cytoplasm</keyword>
<dbReference type="EMBL" id="BNCP01000034">
    <property type="protein sequence ID" value="GIL85952.1"/>
    <property type="molecule type" value="Genomic_DNA"/>
</dbReference>